<dbReference type="Pfam" id="PF05069">
    <property type="entry name" value="Phage_tail_S"/>
    <property type="match status" value="1"/>
</dbReference>
<name>A0AA44J1U9_9HYPH</name>
<dbReference type="EMBL" id="JABRWM010000006">
    <property type="protein sequence ID" value="NRF22868.1"/>
    <property type="molecule type" value="Genomic_DNA"/>
</dbReference>
<organism evidence="1 2">
    <name type="scientific">Agrobacterium pusense</name>
    <dbReference type="NCBI Taxonomy" id="648995"/>
    <lineage>
        <taxon>Bacteria</taxon>
        <taxon>Pseudomonadati</taxon>
        <taxon>Pseudomonadota</taxon>
        <taxon>Alphaproteobacteria</taxon>
        <taxon>Hyphomicrobiales</taxon>
        <taxon>Rhizobiaceae</taxon>
        <taxon>Rhizobium/Agrobacterium group</taxon>
        <taxon>Agrobacterium</taxon>
    </lineage>
</organism>
<dbReference type="NCBIfam" id="TIGR01635">
    <property type="entry name" value="tail_comp_S"/>
    <property type="match status" value="1"/>
</dbReference>
<gene>
    <name evidence="1" type="ORF">FOB26_27830</name>
</gene>
<evidence type="ECO:0000313" key="2">
    <source>
        <dbReference type="Proteomes" id="UP001155820"/>
    </source>
</evidence>
<sequence length="154" mass="17307">MSGVSFQVTLDDEAARLRLVELFERMNNPRGFYKNVGELLLNSVGDNFDNERGPDGQRWRALSQVTRELRQRKYGNSPLTILRITGALRGSYNYVASDEDVRIGTSKIQAALLHFGGQAGRNHKVTVPARPQVGVSNDDEREIGRMAEEWLSSE</sequence>
<proteinExistence type="predicted"/>
<comment type="caution">
    <text evidence="1">The sequence shown here is derived from an EMBL/GenBank/DDBJ whole genome shotgun (WGS) entry which is preliminary data.</text>
</comment>
<dbReference type="RefSeq" id="WP_172874206.1">
    <property type="nucleotide sequence ID" value="NZ_JABRWL010000006.1"/>
</dbReference>
<dbReference type="AlphaFoldDB" id="A0AA44J1U9"/>
<dbReference type="InterPro" id="IPR006522">
    <property type="entry name" value="Phage_virion_morphogenesis"/>
</dbReference>
<reference evidence="1" key="1">
    <citation type="submission" date="2019-07" db="EMBL/GenBank/DDBJ databases">
        <title>FDA dAtabase for Regulatory Grade micrObial Sequences (FDA-ARGOS): Supporting development and validation of Infectious Disease Dx tests.</title>
        <authorList>
            <person name="Bachman M."/>
            <person name="Young C."/>
            <person name="Tallon L."/>
            <person name="Sadzewicz L."/>
            <person name="Vavikolanu K."/>
            <person name="Mehta A."/>
            <person name="Aluvathingal J."/>
            <person name="Nadendla S."/>
            <person name="Nandy P."/>
            <person name="Geyer C."/>
            <person name="Yan Y."/>
            <person name="Sichtig H."/>
        </authorList>
    </citation>
    <scope>NUCLEOTIDE SEQUENCE</scope>
    <source>
        <strain evidence="1">FDAARGOS_618</strain>
    </source>
</reference>
<accession>A0AA44J1U9</accession>
<dbReference type="Proteomes" id="UP001155820">
    <property type="component" value="Unassembled WGS sequence"/>
</dbReference>
<keyword evidence="2" id="KW-1185">Reference proteome</keyword>
<evidence type="ECO:0000313" key="1">
    <source>
        <dbReference type="EMBL" id="NRF22868.1"/>
    </source>
</evidence>
<protein>
    <submittedName>
        <fullName evidence="1">Phage virion morphogenesis protein</fullName>
    </submittedName>
</protein>